<evidence type="ECO:0000313" key="2">
    <source>
        <dbReference type="EMBL" id="CAI6355782.1"/>
    </source>
</evidence>
<protein>
    <submittedName>
        <fullName evidence="2">Uncharacterized protein</fullName>
    </submittedName>
</protein>
<name>A0AAV0WJI1_9HEMI</name>
<dbReference type="AlphaFoldDB" id="A0AAV0WJI1"/>
<sequence length="236" mass="26356">MSSSQTVSLSGQSSELECNFFPPLEVGSKSEIGLLSIQTYNSIPNVGAGCDTLHIIHGSQRVTTKIKIPTGCYEIIALEAKIRELLKDIGVRFFSLSTDNSTLKCTLHCNSEIDLNVDDSIAPLLGFDRRILECDRRHESDRVVKIMNVNTIKVECNLALGSFDNGRQSHTIHEFYPVVPPGYKIVEIPKYCVLYKLKTNTIDYVRVSLTDQNGKSIDFRGETVNVRLLIKNGFEV</sequence>
<gene>
    <name evidence="1" type="ORF">MEUPH1_LOCUS10899</name>
    <name evidence="2" type="ORF">MEUPH1_LOCUS11597</name>
</gene>
<organism evidence="2 3">
    <name type="scientific">Macrosiphum euphorbiae</name>
    <name type="common">potato aphid</name>
    <dbReference type="NCBI Taxonomy" id="13131"/>
    <lineage>
        <taxon>Eukaryota</taxon>
        <taxon>Metazoa</taxon>
        <taxon>Ecdysozoa</taxon>
        <taxon>Arthropoda</taxon>
        <taxon>Hexapoda</taxon>
        <taxon>Insecta</taxon>
        <taxon>Pterygota</taxon>
        <taxon>Neoptera</taxon>
        <taxon>Paraneoptera</taxon>
        <taxon>Hemiptera</taxon>
        <taxon>Sternorrhyncha</taxon>
        <taxon>Aphidomorpha</taxon>
        <taxon>Aphidoidea</taxon>
        <taxon>Aphididae</taxon>
        <taxon>Macrosiphini</taxon>
        <taxon>Macrosiphum</taxon>
    </lineage>
</organism>
<accession>A0AAV0WJI1</accession>
<keyword evidence="3" id="KW-1185">Reference proteome</keyword>
<evidence type="ECO:0000313" key="3">
    <source>
        <dbReference type="Proteomes" id="UP001160148"/>
    </source>
</evidence>
<dbReference type="EMBL" id="CARXXK010000002">
    <property type="protein sequence ID" value="CAI6355782.1"/>
    <property type="molecule type" value="Genomic_DNA"/>
</dbReference>
<proteinExistence type="predicted"/>
<comment type="caution">
    <text evidence="2">The sequence shown here is derived from an EMBL/GenBank/DDBJ whole genome shotgun (WGS) entry which is preliminary data.</text>
</comment>
<evidence type="ECO:0000313" key="1">
    <source>
        <dbReference type="EMBL" id="CAI6354988.1"/>
    </source>
</evidence>
<dbReference type="Proteomes" id="UP001160148">
    <property type="component" value="Unassembled WGS sequence"/>
</dbReference>
<dbReference type="EMBL" id="CARXXK010000002">
    <property type="protein sequence ID" value="CAI6354988.1"/>
    <property type="molecule type" value="Genomic_DNA"/>
</dbReference>
<reference evidence="2 3" key="1">
    <citation type="submission" date="2023-01" db="EMBL/GenBank/DDBJ databases">
        <authorList>
            <person name="Whitehead M."/>
        </authorList>
    </citation>
    <scope>NUCLEOTIDE SEQUENCE [LARGE SCALE GENOMIC DNA]</scope>
</reference>